<proteinExistence type="predicted"/>
<name>A0A2A3LRQ3_NEIME</name>
<evidence type="ECO:0000313" key="8">
    <source>
        <dbReference type="Proteomes" id="UP000283829"/>
    </source>
</evidence>
<organism evidence="4 8">
    <name type="scientific">Neisseria meningitidis</name>
    <dbReference type="NCBI Taxonomy" id="487"/>
    <lineage>
        <taxon>Bacteria</taxon>
        <taxon>Pseudomonadati</taxon>
        <taxon>Pseudomonadota</taxon>
        <taxon>Betaproteobacteria</taxon>
        <taxon>Neisseriales</taxon>
        <taxon>Neisseriaceae</taxon>
        <taxon>Neisseria</taxon>
    </lineage>
</organism>
<reference evidence="3 6" key="1">
    <citation type="journal article" date="2017" name="Clin. Infect. Dis.">
        <title>Increased Risk for Meningococcal Disease among Men who have Sex with Men in the United States, 2012-2015.</title>
        <authorList>
            <person name="Folaranmi T.A."/>
            <person name="Kretz C.B."/>
            <person name="Kamiya H."/>
            <person name="MacNeil J.R."/>
            <person name="Whaley M.J."/>
            <person name="Blain A."/>
            <person name="Antwi M."/>
            <person name="Dorsinville M."/>
            <person name="Pacilli M."/>
            <person name="Smith S."/>
            <person name="Civen R."/>
            <person name="Ngo V."/>
            <person name="Winter K."/>
            <person name="Harriman K."/>
            <person name="Wang X."/>
            <person name="Bowen V.B."/>
            <person name="Patel M."/>
            <person name="Martin S."/>
            <person name="Misegades L."/>
            <person name="Meyer S.A."/>
        </authorList>
    </citation>
    <scope>NUCLEOTIDE SEQUENCE [LARGE SCALE GENOMIC DNA]</scope>
    <source>
        <strain evidence="3 6">M26503</strain>
    </source>
</reference>
<dbReference type="AlphaFoldDB" id="A0A2A3LRQ3"/>
<evidence type="ECO:0000313" key="7">
    <source>
        <dbReference type="Proteomes" id="UP000283666"/>
    </source>
</evidence>
<dbReference type="Proteomes" id="UP000283829">
    <property type="component" value="Unassembled WGS sequence"/>
</dbReference>
<keyword evidence="2" id="KW-0378">Hydrolase</keyword>
<dbReference type="EMBL" id="NWZY01000026">
    <property type="protein sequence ID" value="RQK77325.1"/>
    <property type="molecule type" value="Genomic_DNA"/>
</dbReference>
<dbReference type="SUPFAM" id="SSF53933">
    <property type="entry name" value="Microbial ribonucleases"/>
    <property type="match status" value="1"/>
</dbReference>
<dbReference type="EMBL" id="NWXB01000011">
    <property type="protein sequence ID" value="RQJ66345.1"/>
    <property type="molecule type" value="Genomic_DNA"/>
</dbReference>
<reference evidence="3" key="3">
    <citation type="submission" date="2017-09" db="EMBL/GenBank/DDBJ databases">
        <authorList>
            <person name="Kretz C."/>
            <person name="Retchless A."/>
            <person name="Wang X."/>
        </authorList>
    </citation>
    <scope>NUCLEOTIDE SEQUENCE</scope>
    <source>
        <strain evidence="3">M26503</strain>
    </source>
</reference>
<gene>
    <name evidence="3" type="ORF">CNQ34_07480</name>
    <name evidence="5" type="ORF">COH52_09260</name>
    <name evidence="4" type="ORF">COI09_07150</name>
</gene>
<sequence length="67" mass="7750">MQGRYFVNSTNILPAKQGRIWYEANIGLINTMSRSNQAGTRLLYSNYGLLYITTDHYISATRFVAWK</sequence>
<dbReference type="GO" id="GO:0003723">
    <property type="term" value="F:RNA binding"/>
    <property type="evidence" value="ECO:0007669"/>
    <property type="project" value="InterPro"/>
</dbReference>
<evidence type="ECO:0000313" key="4">
    <source>
        <dbReference type="EMBL" id="RQJ66345.1"/>
    </source>
</evidence>
<evidence type="ECO:0000313" key="5">
    <source>
        <dbReference type="EMBL" id="RQK77325.1"/>
    </source>
</evidence>
<dbReference type="InterPro" id="IPR016191">
    <property type="entry name" value="Ribonuclease/ribotoxin"/>
</dbReference>
<dbReference type="Proteomes" id="UP000283666">
    <property type="component" value="Unassembled WGS sequence"/>
</dbReference>
<evidence type="ECO:0000313" key="6">
    <source>
        <dbReference type="Proteomes" id="UP000217930"/>
    </source>
</evidence>
<accession>A0A2A3LRQ3</accession>
<evidence type="ECO:0000256" key="1">
    <source>
        <dbReference type="ARBA" id="ARBA00022722"/>
    </source>
</evidence>
<reference evidence="7 8" key="2">
    <citation type="submission" date="2017-09" db="EMBL/GenBank/DDBJ databases">
        <title>Phenotypic and genotypic characterization of Colombian isolates of Neisseria meningitidis recovered from invasive disease.</title>
        <authorList>
            <person name="Duarte C."/>
            <person name="Gabastou J.M."/>
            <person name="Moreno J."/>
        </authorList>
    </citation>
    <scope>NUCLEOTIDE SEQUENCE [LARGE SCALE GENOMIC DNA]</scope>
    <source>
        <strain evidence="5 7">INS-Nm1012</strain>
        <strain evidence="4 8">INS-Nm1124</strain>
    </source>
</reference>
<evidence type="ECO:0000256" key="2">
    <source>
        <dbReference type="ARBA" id="ARBA00022801"/>
    </source>
</evidence>
<comment type="caution">
    <text evidence="4">The sequence shown here is derived from an EMBL/GenBank/DDBJ whole genome shotgun (WGS) entry which is preliminary data.</text>
</comment>
<dbReference type="EMBL" id="NTLY01000002">
    <property type="protein sequence ID" value="PBJ87721.1"/>
    <property type="molecule type" value="Genomic_DNA"/>
</dbReference>
<dbReference type="Gene3D" id="3.10.450.30">
    <property type="entry name" value="Microbial ribonucleases"/>
    <property type="match status" value="1"/>
</dbReference>
<dbReference type="GO" id="GO:0016787">
    <property type="term" value="F:hydrolase activity"/>
    <property type="evidence" value="ECO:0007669"/>
    <property type="project" value="UniProtKB-KW"/>
</dbReference>
<evidence type="ECO:0000313" key="3">
    <source>
        <dbReference type="EMBL" id="PBJ87721.1"/>
    </source>
</evidence>
<protein>
    <submittedName>
        <fullName evidence="4">Uncharacterized protein</fullName>
    </submittedName>
</protein>
<dbReference type="GO" id="GO:0004540">
    <property type="term" value="F:RNA nuclease activity"/>
    <property type="evidence" value="ECO:0007669"/>
    <property type="project" value="InterPro"/>
</dbReference>
<dbReference type="Proteomes" id="UP000217930">
    <property type="component" value="Unassembled WGS sequence"/>
</dbReference>
<keyword evidence="1" id="KW-0540">Nuclease</keyword>